<dbReference type="Gene3D" id="3.90.190.10">
    <property type="entry name" value="Protein tyrosine phosphatase superfamily"/>
    <property type="match status" value="1"/>
</dbReference>
<dbReference type="InterPro" id="IPR055214">
    <property type="entry name" value="PTP-NADK"/>
</dbReference>
<reference evidence="2 3" key="1">
    <citation type="submission" date="2024-07" db="EMBL/GenBank/DDBJ databases">
        <title>Uliginosibacterium flavum JJ3220;KACC:17644.</title>
        <authorList>
            <person name="Kim M.K."/>
        </authorList>
    </citation>
    <scope>NUCLEOTIDE SEQUENCE [LARGE SCALE GENOMIC DNA]</scope>
    <source>
        <strain evidence="2 3">KACC:17644</strain>
    </source>
</reference>
<dbReference type="RefSeq" id="WP_354599290.1">
    <property type="nucleotide sequence ID" value="NZ_JBEWZI010000001.1"/>
</dbReference>
<dbReference type="Pfam" id="PF22741">
    <property type="entry name" value="PTP-NADK"/>
    <property type="match status" value="1"/>
</dbReference>
<feature type="domain" description="DSP-PTPase phosphatase fused to NAD+ Kinase" evidence="1">
    <location>
        <begin position="41"/>
        <end position="144"/>
    </location>
</feature>
<evidence type="ECO:0000259" key="1">
    <source>
        <dbReference type="Pfam" id="PF22741"/>
    </source>
</evidence>
<comment type="caution">
    <text evidence="2">The sequence shown here is derived from an EMBL/GenBank/DDBJ whole genome shotgun (WGS) entry which is preliminary data.</text>
</comment>
<name>A0ABV2TFX5_9RHOO</name>
<keyword evidence="3" id="KW-1185">Reference proteome</keyword>
<evidence type="ECO:0000313" key="3">
    <source>
        <dbReference type="Proteomes" id="UP001549691"/>
    </source>
</evidence>
<accession>A0ABV2TFX5</accession>
<proteinExistence type="predicted"/>
<dbReference type="InterPro" id="IPR029021">
    <property type="entry name" value="Prot-tyrosine_phosphatase-like"/>
</dbReference>
<gene>
    <name evidence="2" type="ORF">ABXR19_01440</name>
</gene>
<sequence>MARDVTSFSGRFLAYLDMLFIDHGFIRVVYNNLHALPGGLYRCSQPSPGQIRKYQRKYGIKTIINLRGADDTRRYALEAEECRRLGITLIDFKGILSRSAPEVEWLLKAETMLAEAAYPALIHCKSGADRAGFAAALYRMFRLGEPVQDAMRELAWYYGHLKGSKTGILDFFFEEYLAANAKFPIEFKTWLTTAYHRDQLKQAFHTRGWADFLVDKVLHRE</sequence>
<dbReference type="EMBL" id="JBEWZI010000001">
    <property type="protein sequence ID" value="MET7012832.1"/>
    <property type="molecule type" value="Genomic_DNA"/>
</dbReference>
<dbReference type="Proteomes" id="UP001549691">
    <property type="component" value="Unassembled WGS sequence"/>
</dbReference>
<evidence type="ECO:0000313" key="2">
    <source>
        <dbReference type="EMBL" id="MET7012832.1"/>
    </source>
</evidence>
<protein>
    <submittedName>
        <fullName evidence="2">Tyrosine-protein phosphatase</fullName>
    </submittedName>
</protein>
<dbReference type="SUPFAM" id="SSF52799">
    <property type="entry name" value="(Phosphotyrosine protein) phosphatases II"/>
    <property type="match status" value="1"/>
</dbReference>
<organism evidence="2 3">
    <name type="scientific">Uliginosibacterium flavum</name>
    <dbReference type="NCBI Taxonomy" id="1396831"/>
    <lineage>
        <taxon>Bacteria</taxon>
        <taxon>Pseudomonadati</taxon>
        <taxon>Pseudomonadota</taxon>
        <taxon>Betaproteobacteria</taxon>
        <taxon>Rhodocyclales</taxon>
        <taxon>Zoogloeaceae</taxon>
        <taxon>Uliginosibacterium</taxon>
    </lineage>
</organism>